<name>A0A4D9DYN8_9SAUR</name>
<evidence type="ECO:0000313" key="3">
    <source>
        <dbReference type="Proteomes" id="UP000297703"/>
    </source>
</evidence>
<protein>
    <submittedName>
        <fullName evidence="2">Coiled-coil domain-containing protein 104</fullName>
    </submittedName>
</protein>
<evidence type="ECO:0000256" key="1">
    <source>
        <dbReference type="SAM" id="MobiDB-lite"/>
    </source>
</evidence>
<reference evidence="2 3" key="2">
    <citation type="submission" date="2019-04" db="EMBL/GenBank/DDBJ databases">
        <title>The genome sequence of big-headed turtle.</title>
        <authorList>
            <person name="Gong S."/>
        </authorList>
    </citation>
    <scope>NUCLEOTIDE SEQUENCE [LARGE SCALE GENOMIC DNA]</scope>
    <source>
        <strain evidence="2">DO16091913</strain>
        <tissue evidence="2">Muscle</tissue>
    </source>
</reference>
<feature type="region of interest" description="Disordered" evidence="1">
    <location>
        <begin position="141"/>
        <end position="161"/>
    </location>
</feature>
<dbReference type="AlphaFoldDB" id="A0A4D9DYN8"/>
<reference evidence="2 3" key="1">
    <citation type="submission" date="2019-04" db="EMBL/GenBank/DDBJ databases">
        <title>Draft genome of the big-headed turtle Platysternon megacephalum.</title>
        <authorList>
            <person name="Gong S."/>
        </authorList>
    </citation>
    <scope>NUCLEOTIDE SEQUENCE [LARGE SCALE GENOMIC DNA]</scope>
    <source>
        <strain evidence="2">DO16091913</strain>
        <tissue evidence="2">Muscle</tissue>
    </source>
</reference>
<keyword evidence="3" id="KW-1185">Reference proteome</keyword>
<dbReference type="Proteomes" id="UP000297703">
    <property type="component" value="Unassembled WGS sequence"/>
</dbReference>
<feature type="region of interest" description="Disordered" evidence="1">
    <location>
        <begin position="1"/>
        <end position="33"/>
    </location>
</feature>
<organism evidence="2 3">
    <name type="scientific">Platysternon megacephalum</name>
    <name type="common">big-headed turtle</name>
    <dbReference type="NCBI Taxonomy" id="55544"/>
    <lineage>
        <taxon>Eukaryota</taxon>
        <taxon>Metazoa</taxon>
        <taxon>Chordata</taxon>
        <taxon>Craniata</taxon>
        <taxon>Vertebrata</taxon>
        <taxon>Euteleostomi</taxon>
        <taxon>Archelosauria</taxon>
        <taxon>Testudinata</taxon>
        <taxon>Testudines</taxon>
        <taxon>Cryptodira</taxon>
        <taxon>Durocryptodira</taxon>
        <taxon>Testudinoidea</taxon>
        <taxon>Platysternidae</taxon>
        <taxon>Platysternon</taxon>
    </lineage>
</organism>
<gene>
    <name evidence="2" type="ORF">DR999_PMT17851</name>
</gene>
<accession>A0A4D9DYN8</accession>
<sequence>MEWQRPQQAGSQNIPRETMAQPNSSEARHAQPLNPFRRNTVPLLTAQTPNVLPTPAAGWISMGLALRFSSLPSCPPMANTASLALRVRLALLPLIPFLNSNIRAPSSPLVIATEGAQGWPRHVFFFNPISTLHCSPWPGMRSQTGGPKSYPQPPAGTIIPSPSLGFTPTNACAGSPWPSLSRRCSAESLGKRSQQLSLLTRESLWGYRKGRISESQARTLSTLTLAHTAPNPH</sequence>
<feature type="compositionally biased region" description="Polar residues" evidence="1">
    <location>
        <begin position="1"/>
        <end position="25"/>
    </location>
</feature>
<dbReference type="EMBL" id="QXTE01000291">
    <property type="protein sequence ID" value="TFK00040.1"/>
    <property type="molecule type" value="Genomic_DNA"/>
</dbReference>
<evidence type="ECO:0000313" key="2">
    <source>
        <dbReference type="EMBL" id="TFK00040.1"/>
    </source>
</evidence>
<proteinExistence type="predicted"/>
<comment type="caution">
    <text evidence="2">The sequence shown here is derived from an EMBL/GenBank/DDBJ whole genome shotgun (WGS) entry which is preliminary data.</text>
</comment>